<organism evidence="7">
    <name type="scientific">Thermohahella caldifontis</name>
    <dbReference type="NCBI Taxonomy" id="3142973"/>
    <lineage>
        <taxon>Bacteria</taxon>
        <taxon>Pseudomonadati</taxon>
        <taxon>Pseudomonadota</taxon>
        <taxon>Gammaproteobacteria</taxon>
        <taxon>Oceanospirillales</taxon>
        <taxon>Hahellaceae</taxon>
        <taxon>Thermohahella</taxon>
    </lineage>
</organism>
<gene>
    <name evidence="7" type="ORF">AAIA72_00285</name>
</gene>
<protein>
    <recommendedName>
        <fullName evidence="6">Probable membrane transporter protein</fullName>
    </recommendedName>
</protein>
<reference evidence="7" key="1">
    <citation type="submission" date="2024-05" db="EMBL/GenBank/DDBJ databases">
        <title>Genome sequencing of novel strain.</title>
        <authorList>
            <person name="Ganbat D."/>
            <person name="Ganbat S."/>
            <person name="Lee S.-J."/>
        </authorList>
    </citation>
    <scope>NUCLEOTIDE SEQUENCE</scope>
    <source>
        <strain evidence="7">SMD15-11</strain>
    </source>
</reference>
<dbReference type="KEGG" id="tcd:AAIA72_00285"/>
<proteinExistence type="inferred from homology"/>
<dbReference type="PANTHER" id="PTHR43483">
    <property type="entry name" value="MEMBRANE TRANSPORTER PROTEIN HI_0806-RELATED"/>
    <property type="match status" value="1"/>
</dbReference>
<evidence type="ECO:0000256" key="2">
    <source>
        <dbReference type="ARBA" id="ARBA00009142"/>
    </source>
</evidence>
<dbReference type="Pfam" id="PF01925">
    <property type="entry name" value="TauE"/>
    <property type="match status" value="1"/>
</dbReference>
<keyword evidence="4 6" id="KW-1133">Transmembrane helix</keyword>
<evidence type="ECO:0000256" key="3">
    <source>
        <dbReference type="ARBA" id="ARBA00022692"/>
    </source>
</evidence>
<dbReference type="InterPro" id="IPR002781">
    <property type="entry name" value="TM_pro_TauE-like"/>
</dbReference>
<accession>A0AB39UVZ9</accession>
<dbReference type="RefSeq" id="WP_369601468.1">
    <property type="nucleotide sequence ID" value="NZ_CP154858.1"/>
</dbReference>
<evidence type="ECO:0000256" key="6">
    <source>
        <dbReference type="RuleBase" id="RU363041"/>
    </source>
</evidence>
<feature type="transmembrane region" description="Helical" evidence="6">
    <location>
        <begin position="80"/>
        <end position="99"/>
    </location>
</feature>
<dbReference type="GO" id="GO:0005886">
    <property type="term" value="C:plasma membrane"/>
    <property type="evidence" value="ECO:0007669"/>
    <property type="project" value="UniProtKB-SubCell"/>
</dbReference>
<dbReference type="AlphaFoldDB" id="A0AB39UVZ9"/>
<name>A0AB39UVZ9_9GAMM</name>
<keyword evidence="3 6" id="KW-0812">Transmembrane</keyword>
<dbReference type="PANTHER" id="PTHR43483:SF3">
    <property type="entry name" value="MEMBRANE TRANSPORTER PROTEIN HI_0806-RELATED"/>
    <property type="match status" value="1"/>
</dbReference>
<comment type="subcellular location">
    <subcellularLocation>
        <location evidence="6">Cell membrane</location>
        <topology evidence="6">Multi-pass membrane protein</topology>
    </subcellularLocation>
    <subcellularLocation>
        <location evidence="1">Membrane</location>
        <topology evidence="1">Multi-pass membrane protein</topology>
    </subcellularLocation>
</comment>
<sequence length="266" mass="27545">MMVFLAYMVLGAVAGVLAGLFGIGGGLIIVPALIFAFELQGVAPEIQPHLAVGTSLATIVFTAISSIRSHHAHGSVRWDLVRFLAIGLVLGAALGAQTAAQMSGALLKLVIGLFACAMAVKMWLDIRPKPGRSVPGPLGLVVAGGGIGWASAIFGIGGGSMMVPYLSWCNVRMQEAVGTSAACGLPIAVGGALANMVTGQGDPLLPEYSVGYVYLPALAGVVLTSMWTARWGVALAHRWSQQKLKRAFAVLLVIVGIRFVWKSLGV</sequence>
<feature type="transmembrane region" description="Helical" evidence="6">
    <location>
        <begin position="7"/>
        <end position="37"/>
    </location>
</feature>
<evidence type="ECO:0000313" key="7">
    <source>
        <dbReference type="EMBL" id="XDT72461.1"/>
    </source>
</evidence>
<dbReference type="EMBL" id="CP154858">
    <property type="protein sequence ID" value="XDT72461.1"/>
    <property type="molecule type" value="Genomic_DNA"/>
</dbReference>
<feature type="transmembrane region" description="Helical" evidence="6">
    <location>
        <begin position="49"/>
        <end position="68"/>
    </location>
</feature>
<evidence type="ECO:0000256" key="1">
    <source>
        <dbReference type="ARBA" id="ARBA00004141"/>
    </source>
</evidence>
<feature type="transmembrane region" description="Helical" evidence="6">
    <location>
        <begin position="212"/>
        <end position="232"/>
    </location>
</feature>
<keyword evidence="5 6" id="KW-0472">Membrane</keyword>
<comment type="similarity">
    <text evidence="2 6">Belongs to the 4-toluene sulfonate uptake permease (TSUP) (TC 2.A.102) family.</text>
</comment>
<keyword evidence="6" id="KW-1003">Cell membrane</keyword>
<feature type="transmembrane region" description="Helical" evidence="6">
    <location>
        <begin position="244"/>
        <end position="261"/>
    </location>
</feature>
<evidence type="ECO:0000256" key="4">
    <source>
        <dbReference type="ARBA" id="ARBA00022989"/>
    </source>
</evidence>
<evidence type="ECO:0000256" key="5">
    <source>
        <dbReference type="ARBA" id="ARBA00023136"/>
    </source>
</evidence>